<dbReference type="GO" id="GO:0000981">
    <property type="term" value="F:DNA-binding transcription factor activity, RNA polymerase II-specific"/>
    <property type="evidence" value="ECO:0007669"/>
    <property type="project" value="InterPro"/>
</dbReference>
<feature type="compositionally biased region" description="Polar residues" evidence="3">
    <location>
        <begin position="1"/>
        <end position="11"/>
    </location>
</feature>
<gene>
    <name evidence="5" type="ORF">TPAR_07293</name>
</gene>
<dbReference type="Pfam" id="PF11951">
    <property type="entry name" value="Fungal_trans_2"/>
    <property type="match status" value="1"/>
</dbReference>
<comment type="subcellular location">
    <subcellularLocation>
        <location evidence="1">Nucleus</location>
    </subcellularLocation>
</comment>
<dbReference type="CDD" id="cd12148">
    <property type="entry name" value="fungal_TF_MHR"/>
    <property type="match status" value="1"/>
</dbReference>
<evidence type="ECO:0000256" key="3">
    <source>
        <dbReference type="SAM" id="MobiDB-lite"/>
    </source>
</evidence>
<protein>
    <recommendedName>
        <fullName evidence="4">Zn(2)-C6 fungal-type domain-containing protein</fullName>
    </recommendedName>
</protein>
<evidence type="ECO:0000313" key="6">
    <source>
        <dbReference type="Proteomes" id="UP000237481"/>
    </source>
</evidence>
<feature type="region of interest" description="Disordered" evidence="3">
    <location>
        <begin position="1"/>
        <end position="20"/>
    </location>
</feature>
<dbReference type="PANTHER" id="PTHR37534">
    <property type="entry name" value="TRANSCRIPTIONAL ACTIVATOR PROTEIN UGA3"/>
    <property type="match status" value="1"/>
</dbReference>
<evidence type="ECO:0000259" key="4">
    <source>
        <dbReference type="PROSITE" id="PS50048"/>
    </source>
</evidence>
<dbReference type="PROSITE" id="PS00463">
    <property type="entry name" value="ZN2_CY6_FUNGAL_1"/>
    <property type="match status" value="1"/>
</dbReference>
<evidence type="ECO:0000256" key="1">
    <source>
        <dbReference type="ARBA" id="ARBA00004123"/>
    </source>
</evidence>
<feature type="region of interest" description="Disordered" evidence="3">
    <location>
        <begin position="73"/>
        <end position="96"/>
    </location>
</feature>
<dbReference type="Gene3D" id="4.10.240.10">
    <property type="entry name" value="Zn(2)-C6 fungal-type DNA-binding domain"/>
    <property type="match status" value="1"/>
</dbReference>
<evidence type="ECO:0000256" key="2">
    <source>
        <dbReference type="ARBA" id="ARBA00023242"/>
    </source>
</evidence>
<dbReference type="GO" id="GO:0008270">
    <property type="term" value="F:zinc ion binding"/>
    <property type="evidence" value="ECO:0007669"/>
    <property type="project" value="InterPro"/>
</dbReference>
<dbReference type="SMART" id="SM00066">
    <property type="entry name" value="GAL4"/>
    <property type="match status" value="1"/>
</dbReference>
<dbReference type="PANTHER" id="PTHR37534:SF9">
    <property type="entry name" value="ZN(II)2CYS6 TRANSCRIPTION FACTOR (EUROFUNG)"/>
    <property type="match status" value="1"/>
</dbReference>
<dbReference type="InterPro" id="IPR036864">
    <property type="entry name" value="Zn2-C6_fun-type_DNA-bd_sf"/>
</dbReference>
<dbReference type="AlphaFoldDB" id="A0A2S4KQR7"/>
<organism evidence="5 6">
    <name type="scientific">Tolypocladium paradoxum</name>
    <dbReference type="NCBI Taxonomy" id="94208"/>
    <lineage>
        <taxon>Eukaryota</taxon>
        <taxon>Fungi</taxon>
        <taxon>Dikarya</taxon>
        <taxon>Ascomycota</taxon>
        <taxon>Pezizomycotina</taxon>
        <taxon>Sordariomycetes</taxon>
        <taxon>Hypocreomycetidae</taxon>
        <taxon>Hypocreales</taxon>
        <taxon>Ophiocordycipitaceae</taxon>
        <taxon>Tolypocladium</taxon>
    </lineage>
</organism>
<dbReference type="CDD" id="cd00067">
    <property type="entry name" value="GAL4"/>
    <property type="match status" value="1"/>
</dbReference>
<feature type="compositionally biased region" description="Polar residues" evidence="3">
    <location>
        <begin position="75"/>
        <end position="96"/>
    </location>
</feature>
<comment type="caution">
    <text evidence="5">The sequence shown here is derived from an EMBL/GenBank/DDBJ whole genome shotgun (WGS) entry which is preliminary data.</text>
</comment>
<keyword evidence="2" id="KW-0539">Nucleus</keyword>
<evidence type="ECO:0000313" key="5">
    <source>
        <dbReference type="EMBL" id="POR32528.1"/>
    </source>
</evidence>
<name>A0A2S4KQR7_9HYPO</name>
<accession>A0A2S4KQR7</accession>
<sequence>MSSPGKSPSTTTRRRRIGNVDSHLLHGVKAKVIAGCRNCRTRRIKCDEKKPCGHCARKGLECKQTEFIVHERWPESTTATSTNTHDGLSEGQDTSTNYYDPESTYDVFRQASSTVPREPRRSPQLQGLIEVTVTEEIAKLLDIYQRGIGTWMDVLDHSLAYQRQVVRYALSSPLLLHAICALSAKQMSLLGEAFLWEPVSARHYGKSLGLLIRELTEQQTSREVIVSATILLCSCELLACPGVDYQRHLYGARSLFQTHSIAANGSSLEHAGFWIYARHDVSLALVHECATLIPPREWPNVPQFKETEEDRLGNRILWILAKMIEFRFSSIEGNWSDKRARDFRDLSSEIDLWWESLPSSARGIATTDISGNGLTKMWFCVPSAAAGCLYYHMTKILSFECLLERYTEVHSETSQYSNWLEEIRSHALAIASICLSPGLQEGALIVAVNPLFYAAKHICSLSLKTKIWALLEHIEVHLGFHTQNRVAQLQKELVLNNR</sequence>
<dbReference type="InterPro" id="IPR001138">
    <property type="entry name" value="Zn2Cys6_DnaBD"/>
</dbReference>
<dbReference type="GO" id="GO:0045944">
    <property type="term" value="P:positive regulation of transcription by RNA polymerase II"/>
    <property type="evidence" value="ECO:0007669"/>
    <property type="project" value="TreeGrafter"/>
</dbReference>
<keyword evidence="6" id="KW-1185">Reference proteome</keyword>
<dbReference type="GO" id="GO:0005634">
    <property type="term" value="C:nucleus"/>
    <property type="evidence" value="ECO:0007669"/>
    <property type="project" value="UniProtKB-SubCell"/>
</dbReference>
<dbReference type="GO" id="GO:0000976">
    <property type="term" value="F:transcription cis-regulatory region binding"/>
    <property type="evidence" value="ECO:0007669"/>
    <property type="project" value="TreeGrafter"/>
</dbReference>
<dbReference type="OrthoDB" id="4525710at2759"/>
<feature type="domain" description="Zn(2)-C6 fungal-type" evidence="4">
    <location>
        <begin position="35"/>
        <end position="62"/>
    </location>
</feature>
<reference evidence="5 6" key="1">
    <citation type="submission" date="2018-01" db="EMBL/GenBank/DDBJ databases">
        <title>Harnessing the power of phylogenomics to disentangle the directionality and signatures of interkingdom host jumping in the parasitic fungal genus Tolypocladium.</title>
        <authorList>
            <person name="Quandt C.A."/>
            <person name="Patterson W."/>
            <person name="Spatafora J.W."/>
        </authorList>
    </citation>
    <scope>NUCLEOTIDE SEQUENCE [LARGE SCALE GENOMIC DNA]</scope>
    <source>
        <strain evidence="5 6">NRBC 100945</strain>
    </source>
</reference>
<dbReference type="Pfam" id="PF00172">
    <property type="entry name" value="Zn_clus"/>
    <property type="match status" value="1"/>
</dbReference>
<dbReference type="InterPro" id="IPR021858">
    <property type="entry name" value="Fun_TF"/>
</dbReference>
<dbReference type="Proteomes" id="UP000237481">
    <property type="component" value="Unassembled WGS sequence"/>
</dbReference>
<proteinExistence type="predicted"/>
<dbReference type="SUPFAM" id="SSF57701">
    <property type="entry name" value="Zn2/Cys6 DNA-binding domain"/>
    <property type="match status" value="1"/>
</dbReference>
<dbReference type="EMBL" id="PKSG01000834">
    <property type="protein sequence ID" value="POR32528.1"/>
    <property type="molecule type" value="Genomic_DNA"/>
</dbReference>
<dbReference type="PROSITE" id="PS50048">
    <property type="entry name" value="ZN2_CY6_FUNGAL_2"/>
    <property type="match status" value="1"/>
</dbReference>